<reference evidence="4 5" key="1">
    <citation type="submission" date="2014-08" db="EMBL/GenBank/DDBJ databases">
        <authorList>
            <person name="Wibberg D."/>
        </authorList>
    </citation>
    <scope>NUCLEOTIDE SEQUENCE [LARGE SCALE GENOMIC DNA]</scope>
    <source>
        <strain evidence="5">ING2-E5B</strain>
    </source>
</reference>
<dbReference type="SUPFAM" id="SSF81296">
    <property type="entry name" value="E set domains"/>
    <property type="match status" value="1"/>
</dbReference>
<gene>
    <name evidence="4" type="ORF">ING2E5B_0244</name>
</gene>
<dbReference type="CDD" id="cd11294">
    <property type="entry name" value="E_set_Esterase_like_N"/>
    <property type="match status" value="1"/>
</dbReference>
<organism evidence="4 5">
    <name type="scientific">Fermentimonas caenicola</name>
    <dbReference type="NCBI Taxonomy" id="1562970"/>
    <lineage>
        <taxon>Bacteria</taxon>
        <taxon>Pseudomonadati</taxon>
        <taxon>Bacteroidota</taxon>
        <taxon>Bacteroidia</taxon>
        <taxon>Bacteroidales</taxon>
        <taxon>Dysgonomonadaceae</taxon>
        <taxon>Fermentimonas</taxon>
    </lineage>
</organism>
<dbReference type="GO" id="GO:0016747">
    <property type="term" value="F:acyltransferase activity, transferring groups other than amino-acyl groups"/>
    <property type="evidence" value="ECO:0007669"/>
    <property type="project" value="TreeGrafter"/>
</dbReference>
<dbReference type="Pfam" id="PF02922">
    <property type="entry name" value="CBM_48"/>
    <property type="match status" value="1"/>
</dbReference>
<keyword evidence="5" id="KW-1185">Reference proteome</keyword>
<feature type="domain" description="Glycoside hydrolase family 13 N-terminal" evidence="3">
    <location>
        <begin position="36"/>
        <end position="106"/>
    </location>
</feature>
<dbReference type="Pfam" id="PF00756">
    <property type="entry name" value="Esterase"/>
    <property type="match status" value="1"/>
</dbReference>
<dbReference type="PANTHER" id="PTHR48098:SF1">
    <property type="entry name" value="DIACYLGLYCEROL ACYLTRANSFERASE_MYCOLYLTRANSFERASE AG85A"/>
    <property type="match status" value="1"/>
</dbReference>
<accession>A0A098BWI1</accession>
<evidence type="ECO:0000313" key="5">
    <source>
        <dbReference type="Proteomes" id="UP000032417"/>
    </source>
</evidence>
<dbReference type="InterPro" id="IPR029058">
    <property type="entry name" value="AB_hydrolase_fold"/>
</dbReference>
<evidence type="ECO:0000313" key="4">
    <source>
        <dbReference type="EMBL" id="CEA15014.1"/>
    </source>
</evidence>
<evidence type="ECO:0000256" key="1">
    <source>
        <dbReference type="SAM" id="MobiDB-lite"/>
    </source>
</evidence>
<proteinExistence type="predicted"/>
<dbReference type="InterPro" id="IPR013783">
    <property type="entry name" value="Ig-like_fold"/>
</dbReference>
<feature type="region of interest" description="Disordered" evidence="1">
    <location>
        <begin position="228"/>
        <end position="248"/>
    </location>
</feature>
<sequence length="402" mass="45089">MRNITTFLIALLICASGYAQQALWGGETIISPEIHDDNSVTFRLNAPNAKKVEITGDFLPPLKIETPRGISEAPGRAELVKNEKGVWEYKTEGPLPSELYSYAFYVDGFRTLDPANVFMIRDVATVTSQFIIGDGHADYYIVKDVPHGSVTRRWYDSPTLKEQRRITIYTPPGYESSNETYPVFYLLHGSGGDEEAWIALGRSAQIMDNLIAQGKAKPMIVVMPNGHTQNASAPGESSREYHPAMGGGPREAVATMEDSFGDIINFVESNYRVKKDKANRAIAGLSMGGRHSAAISAQYENTFDYIGVFSAPPISAVRIADEAERAKAVDEFVKKLEVQQKNSFKLYWIACGNSDFVYQELPFCFKKMDEIGFKYTYRESDGGHIWRNWRIYLTEFAPMLFK</sequence>
<dbReference type="STRING" id="1562970.ING2E5B_0244"/>
<feature type="chain" id="PRO_5001933272" evidence="2">
    <location>
        <begin position="22"/>
        <end position="402"/>
    </location>
</feature>
<keyword evidence="2" id="KW-0732">Signal</keyword>
<name>A0A098BWI1_9BACT</name>
<evidence type="ECO:0000259" key="3">
    <source>
        <dbReference type="Pfam" id="PF02922"/>
    </source>
</evidence>
<dbReference type="InterPro" id="IPR004193">
    <property type="entry name" value="Glyco_hydro_13_N"/>
</dbReference>
<dbReference type="InterPro" id="IPR014756">
    <property type="entry name" value="Ig_E-set"/>
</dbReference>
<dbReference type="PATRIC" id="fig|1562970.3.peg.241"/>
<dbReference type="HOGENOM" id="CLU_037618_2_1_10"/>
<dbReference type="EMBL" id="LN515532">
    <property type="protein sequence ID" value="CEA15014.1"/>
    <property type="molecule type" value="Genomic_DNA"/>
</dbReference>
<dbReference type="KEGG" id="pbt:ING2E5B_0244"/>
<dbReference type="OrthoDB" id="9803578at2"/>
<dbReference type="SUPFAM" id="SSF53474">
    <property type="entry name" value="alpha/beta-Hydrolases"/>
    <property type="match status" value="1"/>
</dbReference>
<feature type="signal peptide" evidence="2">
    <location>
        <begin position="1"/>
        <end position="21"/>
    </location>
</feature>
<dbReference type="InterPro" id="IPR050583">
    <property type="entry name" value="Mycobacterial_A85_antigen"/>
</dbReference>
<dbReference type="PANTHER" id="PTHR48098">
    <property type="entry name" value="ENTEROCHELIN ESTERASE-RELATED"/>
    <property type="match status" value="1"/>
</dbReference>
<dbReference type="GO" id="GO:0005975">
    <property type="term" value="P:carbohydrate metabolic process"/>
    <property type="evidence" value="ECO:0007669"/>
    <property type="project" value="InterPro"/>
</dbReference>
<dbReference type="Proteomes" id="UP000032417">
    <property type="component" value="Chromosome 1"/>
</dbReference>
<protein>
    <submittedName>
        <fullName evidence="4">Putative esterase</fullName>
    </submittedName>
</protein>
<dbReference type="InterPro" id="IPR000801">
    <property type="entry name" value="Esterase-like"/>
</dbReference>
<dbReference type="Gene3D" id="3.40.50.1820">
    <property type="entry name" value="alpha/beta hydrolase"/>
    <property type="match status" value="1"/>
</dbReference>
<dbReference type="AlphaFoldDB" id="A0A098BWI1"/>
<evidence type="ECO:0000256" key="2">
    <source>
        <dbReference type="SAM" id="SignalP"/>
    </source>
</evidence>
<dbReference type="Gene3D" id="2.60.40.10">
    <property type="entry name" value="Immunoglobulins"/>
    <property type="match status" value="1"/>
</dbReference>
<dbReference type="GO" id="GO:0004553">
    <property type="term" value="F:hydrolase activity, hydrolyzing O-glycosyl compounds"/>
    <property type="evidence" value="ECO:0007669"/>
    <property type="project" value="InterPro"/>
</dbReference>